<proteinExistence type="predicted"/>
<protein>
    <submittedName>
        <fullName evidence="2">Chl4</fullName>
    </submittedName>
</protein>
<dbReference type="AlphaFoldDB" id="A0A2U3EHQ2"/>
<gene>
    <name evidence="2" type="ORF">PCL_09320</name>
</gene>
<feature type="compositionally biased region" description="Acidic residues" evidence="1">
    <location>
        <begin position="408"/>
        <end position="418"/>
    </location>
</feature>
<dbReference type="Gene3D" id="3.10.20.720">
    <property type="match status" value="1"/>
</dbReference>
<accession>A0A2U3EHQ2</accession>
<dbReference type="GO" id="GO:0034080">
    <property type="term" value="P:CENP-A containing chromatin assembly"/>
    <property type="evidence" value="ECO:0007669"/>
    <property type="project" value="InterPro"/>
</dbReference>
<feature type="region of interest" description="Disordered" evidence="1">
    <location>
        <begin position="327"/>
        <end position="362"/>
    </location>
</feature>
<evidence type="ECO:0000313" key="3">
    <source>
        <dbReference type="Proteomes" id="UP000245956"/>
    </source>
</evidence>
<dbReference type="InterPro" id="IPR007902">
    <property type="entry name" value="Chl4/mis15/CENP-N"/>
</dbReference>
<dbReference type="EMBL" id="LCWV01000004">
    <property type="protein sequence ID" value="PWI74044.1"/>
    <property type="molecule type" value="Genomic_DNA"/>
</dbReference>
<dbReference type="Pfam" id="PF05238">
    <property type="entry name" value="CENP-N"/>
    <property type="match status" value="1"/>
</dbReference>
<reference evidence="2 3" key="1">
    <citation type="journal article" date="2016" name="Front. Microbiol.">
        <title>Genome and transcriptome sequences reveal the specific parasitism of the nematophagous Purpureocillium lilacinum 36-1.</title>
        <authorList>
            <person name="Xie J."/>
            <person name="Li S."/>
            <person name="Mo C."/>
            <person name="Xiao X."/>
            <person name="Peng D."/>
            <person name="Wang G."/>
            <person name="Xiao Y."/>
        </authorList>
    </citation>
    <scope>NUCLEOTIDE SEQUENCE [LARGE SCALE GENOMIC DNA]</scope>
    <source>
        <strain evidence="2 3">36-1</strain>
    </source>
</reference>
<dbReference type="GO" id="GO:0007059">
    <property type="term" value="P:chromosome segregation"/>
    <property type="evidence" value="ECO:0007669"/>
    <property type="project" value="InterPro"/>
</dbReference>
<comment type="caution">
    <text evidence="2">The sequence shown here is derived from an EMBL/GenBank/DDBJ whole genome shotgun (WGS) entry which is preliminary data.</text>
</comment>
<evidence type="ECO:0000313" key="2">
    <source>
        <dbReference type="EMBL" id="PWI74044.1"/>
    </source>
</evidence>
<name>A0A2U3EHQ2_PURLI</name>
<organism evidence="2 3">
    <name type="scientific">Purpureocillium lilacinum</name>
    <name type="common">Paecilomyces lilacinus</name>
    <dbReference type="NCBI Taxonomy" id="33203"/>
    <lineage>
        <taxon>Eukaryota</taxon>
        <taxon>Fungi</taxon>
        <taxon>Dikarya</taxon>
        <taxon>Ascomycota</taxon>
        <taxon>Pezizomycotina</taxon>
        <taxon>Sordariomycetes</taxon>
        <taxon>Hypocreomycetidae</taxon>
        <taxon>Hypocreales</taxon>
        <taxon>Ophiocordycipitaceae</taxon>
        <taxon>Purpureocillium</taxon>
    </lineage>
</organism>
<evidence type="ECO:0000256" key="1">
    <source>
        <dbReference type="SAM" id="MobiDB-lite"/>
    </source>
</evidence>
<sequence>MARLSIPTKARLSSSLRVESSNPAVVKALNRLSRESLISLVLDWLDENTLANAVPYLKRRGGNIEDDDEDDPDNLYPPCRSVNELRDLYADMQQQKGSKRDVASRILEGDWRHGLTLFQLAMVDFSYFDEHPTSQKWTAYSILPLKPPSTEGEEELRKINHESLTIPRFHPSTFLQNLQHQVLPDVKAHYHFYRPKDLPLLLLRIFVIDSPYNTGLAMANGDSSSATANFSASRTVYLAFPDGSPALYISRPQSTGLGGIGDSKSLHTLIVNGVPKALSRPRQRYTLKGSSLTSRNLSALLDKRGPGRSNACGGGWSIYSDEKAKESPLETVLPTPPLSKDSPRHGAVQKRGATSSRQQREAKRARMVAKARFGNSGLVTDGTGVERAEFLMRDPFPASRGAVRGQEAGDEEETADEQPLDRRRSKVDAVLRQARADVDAIDDEEDASRWTPAVKVTFVGSHVFAGIRQLVEAGIVDGERMPGWMTGEAGVTTGVIRHGRIRGHKGAGL</sequence>
<dbReference type="Proteomes" id="UP000245956">
    <property type="component" value="Unassembled WGS sequence"/>
</dbReference>
<feature type="region of interest" description="Disordered" evidence="1">
    <location>
        <begin position="396"/>
        <end position="425"/>
    </location>
</feature>